<dbReference type="GO" id="GO:0071555">
    <property type="term" value="P:cell wall organization"/>
    <property type="evidence" value="ECO:0007669"/>
    <property type="project" value="UniProtKB-KW"/>
</dbReference>
<sequence length="180" mass="20362">MIASFLKIMREAGAGIEEISNYKYRFFYKGEIDSINIETSPHPGFMTDWQPSWAILMLKAKGSSVIHERIFENRFSYVEELKKLGSKIDFVDIAVENPEIFYHFNHEKDKNYQQTIKIQGGEELHNAILDISDLRAGAALACGALLADGESIVNGASILERGYENFVEKVRKLGGEIKKV</sequence>
<dbReference type="GO" id="GO:0051301">
    <property type="term" value="P:cell division"/>
    <property type="evidence" value="ECO:0007669"/>
    <property type="project" value="UniProtKB-KW"/>
</dbReference>
<evidence type="ECO:0000256" key="4">
    <source>
        <dbReference type="ARBA" id="ARBA00022618"/>
    </source>
</evidence>
<comment type="subcellular location">
    <subcellularLocation>
        <location evidence="1">Cytoplasm</location>
    </subcellularLocation>
</comment>
<evidence type="ECO:0000256" key="6">
    <source>
        <dbReference type="ARBA" id="ARBA00022960"/>
    </source>
</evidence>
<dbReference type="AlphaFoldDB" id="A0A2M7U8Q3"/>
<comment type="pathway">
    <text evidence="2">Cell wall biogenesis; peptidoglycan biosynthesis.</text>
</comment>
<keyword evidence="6" id="KW-0133">Cell shape</keyword>
<dbReference type="EC" id="2.5.1.7" evidence="11"/>
<dbReference type="InterPro" id="IPR036968">
    <property type="entry name" value="Enolpyruvate_Tfrase_sf"/>
</dbReference>
<dbReference type="Pfam" id="PF00275">
    <property type="entry name" value="EPSP_synthase"/>
    <property type="match status" value="1"/>
</dbReference>
<evidence type="ECO:0000256" key="7">
    <source>
        <dbReference type="ARBA" id="ARBA00022984"/>
    </source>
</evidence>
<feature type="domain" description="Enolpyruvate transferase" evidence="16">
    <location>
        <begin position="5"/>
        <end position="169"/>
    </location>
</feature>
<dbReference type="SUPFAM" id="SSF55205">
    <property type="entry name" value="EPT/RTPC-like"/>
    <property type="match status" value="1"/>
</dbReference>
<keyword evidence="7" id="KW-0573">Peptidoglycan synthesis</keyword>
<keyword evidence="5" id="KW-0808">Transferase</keyword>
<accession>A0A2M7U8Q3</accession>
<evidence type="ECO:0000256" key="2">
    <source>
        <dbReference type="ARBA" id="ARBA00004752"/>
    </source>
</evidence>
<organism evidence="17 18">
    <name type="scientific">Candidatus Roizmanbacteria bacterium CG_4_10_14_0_2_um_filter_33_96</name>
    <dbReference type="NCBI Taxonomy" id="1974821"/>
    <lineage>
        <taxon>Bacteria</taxon>
        <taxon>Candidatus Roizmaniibacteriota</taxon>
    </lineage>
</organism>
<evidence type="ECO:0000313" key="17">
    <source>
        <dbReference type="EMBL" id="PIZ67611.1"/>
    </source>
</evidence>
<evidence type="ECO:0000256" key="5">
    <source>
        <dbReference type="ARBA" id="ARBA00022679"/>
    </source>
</evidence>
<comment type="caution">
    <text evidence="17">The sequence shown here is derived from an EMBL/GenBank/DDBJ whole genome shotgun (WGS) entry which is preliminary data.</text>
</comment>
<evidence type="ECO:0000256" key="3">
    <source>
        <dbReference type="ARBA" id="ARBA00022490"/>
    </source>
</evidence>
<evidence type="ECO:0000256" key="13">
    <source>
        <dbReference type="ARBA" id="ARBA00042443"/>
    </source>
</evidence>
<comment type="similarity">
    <text evidence="10">Belongs to the EPSP synthase family. MurA subfamily.</text>
</comment>
<comment type="catalytic activity">
    <reaction evidence="15">
        <text>phosphoenolpyruvate + UDP-N-acetyl-alpha-D-glucosamine = UDP-N-acetyl-3-O-(1-carboxyvinyl)-alpha-D-glucosamine + phosphate</text>
        <dbReference type="Rhea" id="RHEA:18681"/>
        <dbReference type="ChEBI" id="CHEBI:43474"/>
        <dbReference type="ChEBI" id="CHEBI:57705"/>
        <dbReference type="ChEBI" id="CHEBI:58702"/>
        <dbReference type="ChEBI" id="CHEBI:68483"/>
        <dbReference type="EC" id="2.5.1.7"/>
    </reaction>
</comment>
<dbReference type="InterPro" id="IPR013792">
    <property type="entry name" value="RNA3'P_cycl/enolpyr_Trfase_a/b"/>
</dbReference>
<proteinExistence type="inferred from homology"/>
<dbReference type="GO" id="GO:0005737">
    <property type="term" value="C:cytoplasm"/>
    <property type="evidence" value="ECO:0007669"/>
    <property type="project" value="UniProtKB-SubCell"/>
</dbReference>
<keyword evidence="9" id="KW-0961">Cell wall biogenesis/degradation</keyword>
<evidence type="ECO:0000256" key="14">
    <source>
        <dbReference type="ARBA" id="ARBA00042842"/>
    </source>
</evidence>
<evidence type="ECO:0000256" key="8">
    <source>
        <dbReference type="ARBA" id="ARBA00023306"/>
    </source>
</evidence>
<evidence type="ECO:0000259" key="16">
    <source>
        <dbReference type="Pfam" id="PF00275"/>
    </source>
</evidence>
<evidence type="ECO:0000256" key="12">
    <source>
        <dbReference type="ARBA" id="ARBA00039754"/>
    </source>
</evidence>
<keyword evidence="4" id="KW-0132">Cell division</keyword>
<keyword evidence="8" id="KW-0131">Cell cycle</keyword>
<dbReference type="GO" id="GO:0008760">
    <property type="term" value="F:UDP-N-acetylglucosamine 1-carboxyvinyltransferase activity"/>
    <property type="evidence" value="ECO:0007669"/>
    <property type="project" value="UniProtKB-EC"/>
</dbReference>
<evidence type="ECO:0000256" key="15">
    <source>
        <dbReference type="ARBA" id="ARBA00047527"/>
    </source>
</evidence>
<dbReference type="InterPro" id="IPR001986">
    <property type="entry name" value="Enolpyruvate_Tfrase_dom"/>
</dbReference>
<reference evidence="18" key="1">
    <citation type="submission" date="2017-09" db="EMBL/GenBank/DDBJ databases">
        <title>Depth-based differentiation of microbial function through sediment-hosted aquifers and enrichment of novel symbionts in the deep terrestrial subsurface.</title>
        <authorList>
            <person name="Probst A.J."/>
            <person name="Ladd B."/>
            <person name="Jarett J.K."/>
            <person name="Geller-Mcgrath D.E."/>
            <person name="Sieber C.M.K."/>
            <person name="Emerson J.B."/>
            <person name="Anantharaman K."/>
            <person name="Thomas B.C."/>
            <person name="Malmstrom R."/>
            <person name="Stieglmeier M."/>
            <person name="Klingl A."/>
            <person name="Woyke T."/>
            <person name="Ryan C.M."/>
            <person name="Banfield J.F."/>
        </authorList>
    </citation>
    <scope>NUCLEOTIDE SEQUENCE [LARGE SCALE GENOMIC DNA]</scope>
</reference>
<evidence type="ECO:0000256" key="11">
    <source>
        <dbReference type="ARBA" id="ARBA00039108"/>
    </source>
</evidence>
<name>A0A2M7U8Q3_9BACT</name>
<dbReference type="InterPro" id="IPR050068">
    <property type="entry name" value="MurA_subfamily"/>
</dbReference>
<evidence type="ECO:0000256" key="1">
    <source>
        <dbReference type="ARBA" id="ARBA00004496"/>
    </source>
</evidence>
<dbReference type="GO" id="GO:0008360">
    <property type="term" value="P:regulation of cell shape"/>
    <property type="evidence" value="ECO:0007669"/>
    <property type="project" value="UniProtKB-KW"/>
</dbReference>
<evidence type="ECO:0000313" key="18">
    <source>
        <dbReference type="Proteomes" id="UP000229506"/>
    </source>
</evidence>
<gene>
    <name evidence="17" type="ORF">COY12_01535</name>
</gene>
<keyword evidence="3" id="KW-0963">Cytoplasm</keyword>
<dbReference type="Gene3D" id="3.65.10.10">
    <property type="entry name" value="Enolpyruvate transferase domain"/>
    <property type="match status" value="1"/>
</dbReference>
<dbReference type="Proteomes" id="UP000229506">
    <property type="component" value="Unassembled WGS sequence"/>
</dbReference>
<dbReference type="EMBL" id="PFOF01000047">
    <property type="protein sequence ID" value="PIZ67611.1"/>
    <property type="molecule type" value="Genomic_DNA"/>
</dbReference>
<dbReference type="GO" id="GO:0009252">
    <property type="term" value="P:peptidoglycan biosynthetic process"/>
    <property type="evidence" value="ECO:0007669"/>
    <property type="project" value="UniProtKB-KW"/>
</dbReference>
<protein>
    <recommendedName>
        <fullName evidence="12">UDP-N-acetylglucosamine 1-carboxyvinyltransferase</fullName>
        <ecNumber evidence="11">2.5.1.7</ecNumber>
    </recommendedName>
    <alternativeName>
        <fullName evidence="13">Enoylpyruvate transferase</fullName>
    </alternativeName>
    <alternativeName>
        <fullName evidence="14">UDP-N-acetylglucosamine enolpyruvyl transferase</fullName>
    </alternativeName>
</protein>
<evidence type="ECO:0000256" key="10">
    <source>
        <dbReference type="ARBA" id="ARBA00038367"/>
    </source>
</evidence>
<dbReference type="PANTHER" id="PTHR43783:SF1">
    <property type="entry name" value="UDP-N-ACETYLGLUCOSAMINE 1-CARBOXYVINYLTRANSFERASE"/>
    <property type="match status" value="1"/>
</dbReference>
<evidence type="ECO:0000256" key="9">
    <source>
        <dbReference type="ARBA" id="ARBA00023316"/>
    </source>
</evidence>
<dbReference type="PANTHER" id="PTHR43783">
    <property type="entry name" value="UDP-N-ACETYLGLUCOSAMINE 1-CARBOXYVINYLTRANSFERASE"/>
    <property type="match status" value="1"/>
</dbReference>